<evidence type="ECO:0000313" key="5">
    <source>
        <dbReference type="EMBL" id="SCY07186.1"/>
    </source>
</evidence>
<dbReference type="PANTHER" id="PTHR16821:SF2">
    <property type="entry name" value="FRATAXIN, MITOCHONDRIAL"/>
    <property type="match status" value="1"/>
</dbReference>
<reference evidence="5 6" key="1">
    <citation type="submission" date="2016-10" db="EMBL/GenBank/DDBJ databases">
        <authorList>
            <person name="Varghese N."/>
            <person name="Submissions S."/>
        </authorList>
    </citation>
    <scope>NUCLEOTIDE SEQUENCE [LARGE SCALE GENOMIC DNA]</scope>
    <source>
        <strain evidence="5 6">DSM 22022</strain>
    </source>
</reference>
<dbReference type="HAMAP" id="MF_00142">
    <property type="entry name" value="CyaY"/>
    <property type="match status" value="1"/>
</dbReference>
<name>A0A1G5CXQ8_9PAST</name>
<dbReference type="SUPFAM" id="SSF55387">
    <property type="entry name" value="Frataxin/Nqo15-like"/>
    <property type="match status" value="1"/>
</dbReference>
<evidence type="ECO:0000313" key="6">
    <source>
        <dbReference type="Proteomes" id="UP000199588"/>
    </source>
</evidence>
<dbReference type="InterPro" id="IPR047584">
    <property type="entry name" value="CyaY"/>
</dbReference>
<comment type="similarity">
    <text evidence="1 4">Belongs to the frataxin family.</text>
</comment>
<dbReference type="CDD" id="cd00503">
    <property type="entry name" value="Frataxin"/>
    <property type="match status" value="1"/>
</dbReference>
<keyword evidence="2 4" id="KW-0479">Metal-binding</keyword>
<dbReference type="Proteomes" id="UP000199588">
    <property type="component" value="Unassembled WGS sequence"/>
</dbReference>
<dbReference type="SMART" id="SM01219">
    <property type="entry name" value="Frataxin_Cyay"/>
    <property type="match status" value="1"/>
</dbReference>
<sequence>MNIAEFHQNIDQIWDSIEEQLENQDIDADCERQGAVFTITFENRTQIVINKQEPLLELWLASKLGGFHFSYKNGDWLNYEGKRFWDCLAQACAAHGEEVSFA</sequence>
<dbReference type="Pfam" id="PF01491">
    <property type="entry name" value="Frataxin_Cyay"/>
    <property type="match status" value="1"/>
</dbReference>
<comment type="function">
    <text evidence="4">Involved in iron-sulfur (Fe-S) cluster assembly. May act as a regulator of Fe-S biogenesis.</text>
</comment>
<dbReference type="EMBL" id="FMUQ01000010">
    <property type="protein sequence ID" value="SCY07186.1"/>
    <property type="molecule type" value="Genomic_DNA"/>
</dbReference>
<dbReference type="InterPro" id="IPR002908">
    <property type="entry name" value="Frataxin/CyaY"/>
</dbReference>
<evidence type="ECO:0000256" key="2">
    <source>
        <dbReference type="ARBA" id="ARBA00022723"/>
    </source>
</evidence>
<protein>
    <recommendedName>
        <fullName evidence="4">Iron-sulfur cluster assembly protein CyaY</fullName>
    </recommendedName>
</protein>
<evidence type="ECO:0000256" key="4">
    <source>
        <dbReference type="HAMAP-Rule" id="MF_00142"/>
    </source>
</evidence>
<keyword evidence="6" id="KW-1185">Reference proteome</keyword>
<evidence type="ECO:0000256" key="1">
    <source>
        <dbReference type="ARBA" id="ARBA00008183"/>
    </source>
</evidence>
<dbReference type="PANTHER" id="PTHR16821">
    <property type="entry name" value="FRATAXIN"/>
    <property type="match status" value="1"/>
</dbReference>
<dbReference type="Gene3D" id="3.30.920.10">
    <property type="entry name" value="Frataxin/CyaY"/>
    <property type="match status" value="1"/>
</dbReference>
<evidence type="ECO:0000256" key="3">
    <source>
        <dbReference type="ARBA" id="ARBA00023004"/>
    </source>
</evidence>
<gene>
    <name evidence="4" type="primary">cyaY</name>
    <name evidence="5" type="ORF">SAMN02910354_01356</name>
</gene>
<dbReference type="RefSeq" id="WP_011201237.1">
    <property type="nucleotide sequence ID" value="NZ_CP015031.1"/>
</dbReference>
<keyword evidence="3 4" id="KW-0408">Iron</keyword>
<comment type="caution">
    <text evidence="5">The sequence shown here is derived from an EMBL/GenBank/DDBJ whole genome shotgun (WGS) entry which is preliminary data.</text>
</comment>
<dbReference type="InterPro" id="IPR020895">
    <property type="entry name" value="Frataxin_CS"/>
</dbReference>
<dbReference type="NCBIfam" id="TIGR03421">
    <property type="entry name" value="FeS_CyaY"/>
    <property type="match status" value="1"/>
</dbReference>
<dbReference type="PROSITE" id="PS01344">
    <property type="entry name" value="FRATAXIN_1"/>
    <property type="match status" value="1"/>
</dbReference>
<dbReference type="PROSITE" id="PS50810">
    <property type="entry name" value="FRATAXIN_2"/>
    <property type="match status" value="1"/>
</dbReference>
<accession>A0A1G5CXQ8</accession>
<dbReference type="InterPro" id="IPR036524">
    <property type="entry name" value="Frataxin/CyaY_sf"/>
</dbReference>
<organism evidence="5 6">
    <name type="scientific">Basfia succiniciproducens</name>
    <dbReference type="NCBI Taxonomy" id="653940"/>
    <lineage>
        <taxon>Bacteria</taxon>
        <taxon>Pseudomonadati</taxon>
        <taxon>Pseudomonadota</taxon>
        <taxon>Gammaproteobacteria</taxon>
        <taxon>Pasteurellales</taxon>
        <taxon>Pasteurellaceae</taxon>
        <taxon>Basfia</taxon>
    </lineage>
</organism>
<proteinExistence type="inferred from homology"/>